<accession>A0A9Q1EB81</accession>
<name>A0A9Q1EB81_SYNKA</name>
<evidence type="ECO:0000313" key="2">
    <source>
        <dbReference type="Proteomes" id="UP001152622"/>
    </source>
</evidence>
<dbReference type="AlphaFoldDB" id="A0A9Q1EB81"/>
<dbReference type="EMBL" id="JAINUF010000020">
    <property type="protein sequence ID" value="KAJ8335604.1"/>
    <property type="molecule type" value="Genomic_DNA"/>
</dbReference>
<dbReference type="Proteomes" id="UP001152622">
    <property type="component" value="Chromosome 20"/>
</dbReference>
<protein>
    <submittedName>
        <fullName evidence="1">Uncharacterized protein</fullName>
    </submittedName>
</protein>
<evidence type="ECO:0000313" key="1">
    <source>
        <dbReference type="EMBL" id="KAJ8335604.1"/>
    </source>
</evidence>
<gene>
    <name evidence="1" type="ORF">SKAU_G00389460</name>
</gene>
<sequence>MTNILGVWSEKGHPRRFGVSRILSECSSCTSRRGDCWEGSETETPRDRLHFLWRKEHFPSGRCPEPRRKDTLIRPQLTAMATRIIAYGGAGNRLRGRRLNA</sequence>
<proteinExistence type="predicted"/>
<organism evidence="1 2">
    <name type="scientific">Synaphobranchus kaupii</name>
    <name type="common">Kaup's arrowtooth eel</name>
    <dbReference type="NCBI Taxonomy" id="118154"/>
    <lineage>
        <taxon>Eukaryota</taxon>
        <taxon>Metazoa</taxon>
        <taxon>Chordata</taxon>
        <taxon>Craniata</taxon>
        <taxon>Vertebrata</taxon>
        <taxon>Euteleostomi</taxon>
        <taxon>Actinopterygii</taxon>
        <taxon>Neopterygii</taxon>
        <taxon>Teleostei</taxon>
        <taxon>Anguilliformes</taxon>
        <taxon>Synaphobranchidae</taxon>
        <taxon>Synaphobranchus</taxon>
    </lineage>
</organism>
<keyword evidence="2" id="KW-1185">Reference proteome</keyword>
<reference evidence="1" key="1">
    <citation type="journal article" date="2023" name="Science">
        <title>Genome structures resolve the early diversification of teleost fishes.</title>
        <authorList>
            <person name="Parey E."/>
            <person name="Louis A."/>
            <person name="Montfort J."/>
            <person name="Bouchez O."/>
            <person name="Roques C."/>
            <person name="Iampietro C."/>
            <person name="Lluch J."/>
            <person name="Castinel A."/>
            <person name="Donnadieu C."/>
            <person name="Desvignes T."/>
            <person name="Floi Bucao C."/>
            <person name="Jouanno E."/>
            <person name="Wen M."/>
            <person name="Mejri S."/>
            <person name="Dirks R."/>
            <person name="Jansen H."/>
            <person name="Henkel C."/>
            <person name="Chen W.J."/>
            <person name="Zahm M."/>
            <person name="Cabau C."/>
            <person name="Klopp C."/>
            <person name="Thompson A.W."/>
            <person name="Robinson-Rechavi M."/>
            <person name="Braasch I."/>
            <person name="Lecointre G."/>
            <person name="Bobe J."/>
            <person name="Postlethwait J.H."/>
            <person name="Berthelot C."/>
            <person name="Roest Crollius H."/>
            <person name="Guiguen Y."/>
        </authorList>
    </citation>
    <scope>NUCLEOTIDE SEQUENCE</scope>
    <source>
        <strain evidence="1">WJC10195</strain>
    </source>
</reference>
<comment type="caution">
    <text evidence="1">The sequence shown here is derived from an EMBL/GenBank/DDBJ whole genome shotgun (WGS) entry which is preliminary data.</text>
</comment>